<comment type="caution">
    <text evidence="11">The sequence shown here is derived from an EMBL/GenBank/DDBJ whole genome shotgun (WGS) entry which is preliminary data.</text>
</comment>
<keyword evidence="6" id="KW-0496">Mitochondrion</keyword>
<evidence type="ECO:0000259" key="10">
    <source>
        <dbReference type="Pfam" id="PF17171"/>
    </source>
</evidence>
<comment type="similarity">
    <text evidence="2">Belongs to the metaxin family.</text>
</comment>
<name>A0AAW1IA49_POPJA</name>
<organism evidence="11 12">
    <name type="scientific">Popillia japonica</name>
    <name type="common">Japanese beetle</name>
    <dbReference type="NCBI Taxonomy" id="7064"/>
    <lineage>
        <taxon>Eukaryota</taxon>
        <taxon>Metazoa</taxon>
        <taxon>Ecdysozoa</taxon>
        <taxon>Arthropoda</taxon>
        <taxon>Hexapoda</taxon>
        <taxon>Insecta</taxon>
        <taxon>Pterygota</taxon>
        <taxon>Neoptera</taxon>
        <taxon>Endopterygota</taxon>
        <taxon>Coleoptera</taxon>
        <taxon>Polyphaga</taxon>
        <taxon>Scarabaeiformia</taxon>
        <taxon>Scarabaeidae</taxon>
        <taxon>Rutelinae</taxon>
        <taxon>Popillia</taxon>
    </lineage>
</organism>
<dbReference type="Gene3D" id="1.20.1050.10">
    <property type="match status" value="1"/>
</dbReference>
<dbReference type="InterPro" id="IPR033468">
    <property type="entry name" value="Metaxin_GST"/>
</dbReference>
<reference evidence="11 12" key="1">
    <citation type="journal article" date="2024" name="BMC Genomics">
        <title>De novo assembly and annotation of Popillia japonica's genome with initial clues to its potential as an invasive pest.</title>
        <authorList>
            <person name="Cucini C."/>
            <person name="Boschi S."/>
            <person name="Funari R."/>
            <person name="Cardaioli E."/>
            <person name="Iannotti N."/>
            <person name="Marturano G."/>
            <person name="Paoli F."/>
            <person name="Bruttini M."/>
            <person name="Carapelli A."/>
            <person name="Frati F."/>
            <person name="Nardi F."/>
        </authorList>
    </citation>
    <scope>NUCLEOTIDE SEQUENCE [LARGE SCALE GENOMIC DNA]</scope>
    <source>
        <strain evidence="11">DMR45628</strain>
    </source>
</reference>
<keyword evidence="4" id="KW-1000">Mitochondrion outer membrane</keyword>
<evidence type="ECO:0000256" key="8">
    <source>
        <dbReference type="SAM" id="MobiDB-lite"/>
    </source>
</evidence>
<dbReference type="AlphaFoldDB" id="A0AAW1IA49"/>
<proteinExistence type="inferred from homology"/>
<evidence type="ECO:0000256" key="6">
    <source>
        <dbReference type="ARBA" id="ARBA00023128"/>
    </source>
</evidence>
<dbReference type="PANTHER" id="PTHR12289">
    <property type="entry name" value="METAXIN RELATED"/>
    <property type="match status" value="1"/>
</dbReference>
<evidence type="ECO:0000256" key="5">
    <source>
        <dbReference type="ARBA" id="ARBA00022927"/>
    </source>
</evidence>
<feature type="domain" description="Metaxin glutathione S-transferase" evidence="10">
    <location>
        <begin position="275"/>
        <end position="339"/>
    </location>
</feature>
<dbReference type="PANTHER" id="PTHR12289:SF38">
    <property type="entry name" value="METAXIN-2"/>
    <property type="match status" value="1"/>
</dbReference>
<evidence type="ECO:0000256" key="1">
    <source>
        <dbReference type="ARBA" id="ARBA00004294"/>
    </source>
</evidence>
<dbReference type="InterPro" id="IPR019564">
    <property type="entry name" value="Sam37/metaxin_N"/>
</dbReference>
<dbReference type="InterPro" id="IPR050931">
    <property type="entry name" value="Mito_Protein_Transport_Metaxin"/>
</dbReference>
<protein>
    <submittedName>
        <fullName evidence="11">Outer mitochondrial membrane transport complex protein</fullName>
    </submittedName>
</protein>
<dbReference type="SUPFAM" id="SSF47616">
    <property type="entry name" value="GST C-terminal domain-like"/>
    <property type="match status" value="1"/>
</dbReference>
<evidence type="ECO:0000313" key="12">
    <source>
        <dbReference type="Proteomes" id="UP001458880"/>
    </source>
</evidence>
<feature type="compositionally biased region" description="Polar residues" evidence="8">
    <location>
        <begin position="34"/>
        <end position="48"/>
    </location>
</feature>
<sequence length="417" mass="48474">MKASTMMNTKVLHTKDEDAHNEDYTDMSPEQIKGKQSNLEKTTATDNQKPMKKKRRHQESKQYFRMNETTETYCRICKTDHRKCEMCKYFYVIGDETYTVHAQEPWPKDVKLFQPYEVEQILLPDNANCLAVQAFLRMCNLDVQIEQRPNAEFMSPTGKVPFIKCGAFLVAELEGIVTFVGQKGITLTEHLDSEQKADLRAYLALINNVLGPAENYVCWCDSETYREVTKPRNGSVYPWPLNLIQTWSKRSKQIKALKTLGWYEKSLYEVFQEVETCCQALTDRLENNTYFFGTKFTELDALLYGHVYTLLTTRIPAGHNNFAQIIRKFDRLVKHCKRIDSQVMGRETDLIQSEWLQASKADLTPEFKTYEEDMEKYKTDVKIGHDTIGDIEKETDWLVIDKKNDAETVGDVLPTYD</sequence>
<keyword evidence="12" id="KW-1185">Reference proteome</keyword>
<feature type="domain" description="Mitochondrial outer membrane transport complex Sam37/metaxin N-terminal" evidence="9">
    <location>
        <begin position="129"/>
        <end position="250"/>
    </location>
</feature>
<evidence type="ECO:0000256" key="3">
    <source>
        <dbReference type="ARBA" id="ARBA00022448"/>
    </source>
</evidence>
<dbReference type="InterPro" id="IPR036282">
    <property type="entry name" value="Glutathione-S-Trfase_C_sf"/>
</dbReference>
<dbReference type="Pfam" id="PF10568">
    <property type="entry name" value="Tom37"/>
    <property type="match status" value="1"/>
</dbReference>
<dbReference type="Proteomes" id="UP001458880">
    <property type="component" value="Unassembled WGS sequence"/>
</dbReference>
<evidence type="ECO:0000256" key="7">
    <source>
        <dbReference type="ARBA" id="ARBA00023136"/>
    </source>
</evidence>
<dbReference type="CDD" id="cd03079">
    <property type="entry name" value="GST_N_Metaxin2"/>
    <property type="match status" value="1"/>
</dbReference>
<feature type="compositionally biased region" description="Basic and acidic residues" evidence="8">
    <location>
        <begin position="13"/>
        <end position="23"/>
    </location>
</feature>
<evidence type="ECO:0000256" key="2">
    <source>
        <dbReference type="ARBA" id="ARBA00009170"/>
    </source>
</evidence>
<gene>
    <name evidence="11" type="ORF">QE152_g37447</name>
</gene>
<evidence type="ECO:0000256" key="4">
    <source>
        <dbReference type="ARBA" id="ARBA00022787"/>
    </source>
</evidence>
<comment type="subcellular location">
    <subcellularLocation>
        <location evidence="1">Mitochondrion outer membrane</location>
    </subcellularLocation>
</comment>
<dbReference type="Pfam" id="PF17171">
    <property type="entry name" value="GST_C_6"/>
    <property type="match status" value="1"/>
</dbReference>
<dbReference type="CDD" id="cd03211">
    <property type="entry name" value="GST_C_Metaxin2"/>
    <property type="match status" value="1"/>
</dbReference>
<dbReference type="GO" id="GO:0007005">
    <property type="term" value="P:mitochondrion organization"/>
    <property type="evidence" value="ECO:0007669"/>
    <property type="project" value="TreeGrafter"/>
</dbReference>
<dbReference type="EMBL" id="JASPKY010000730">
    <property type="protein sequence ID" value="KAK9686104.1"/>
    <property type="molecule type" value="Genomic_DNA"/>
</dbReference>
<feature type="region of interest" description="Disordered" evidence="8">
    <location>
        <begin position="1"/>
        <end position="61"/>
    </location>
</feature>
<keyword evidence="3" id="KW-0813">Transport</keyword>
<evidence type="ECO:0000259" key="9">
    <source>
        <dbReference type="Pfam" id="PF10568"/>
    </source>
</evidence>
<dbReference type="GO" id="GO:0001401">
    <property type="term" value="C:SAM complex"/>
    <property type="evidence" value="ECO:0007669"/>
    <property type="project" value="InterPro"/>
</dbReference>
<keyword evidence="7" id="KW-0472">Membrane</keyword>
<evidence type="ECO:0000313" key="11">
    <source>
        <dbReference type="EMBL" id="KAK9686104.1"/>
    </source>
</evidence>
<keyword evidence="5" id="KW-0653">Protein transport</keyword>
<accession>A0AAW1IA49</accession>
<dbReference type="GO" id="GO:0015031">
    <property type="term" value="P:protein transport"/>
    <property type="evidence" value="ECO:0007669"/>
    <property type="project" value="UniProtKB-KW"/>
</dbReference>